<reference evidence="1" key="1">
    <citation type="submission" date="2024-11" db="EMBL/GenBank/DDBJ databases">
        <title>Identification of new Vibrio campbellii strains harboring the pVA1 plasmid isolated from Penaeus vannamei postlarvae affected by outbreaks of acute hepatopancreatic necrosis disease (AHPND) in Mexico.</title>
        <authorList>
            <person name="Gomez-Gil B."/>
            <person name="Enciso-Ibarra J."/>
        </authorList>
    </citation>
    <scope>NUCLEOTIDE SEQUENCE</scope>
    <source>
        <strain evidence="1">M270204</strain>
    </source>
</reference>
<evidence type="ECO:0000313" key="2">
    <source>
        <dbReference type="Proteomes" id="UP001354073"/>
    </source>
</evidence>
<sequence>MNNKDRKPFNTHSVLDTGFDKSRRRFLKYTGASSVLVASSHSLASSSSLLENRVAVGRSLLPSTIRFNGERKDPVTGMYLLGNGYRAYNPSMARFNAPDSASPFGGGGINSYAYCLGDPVNRTDPSGHFALMSLLIGAIVGAVVGATVSIVSEGIQTAVNPDHDFDWKQVGIGATLGFISGGFGAAAKGAKASVKVGLAVADTVTSSAAEFGLNVATGMPVKQAGISAGVGAIVGLGSYGAGYGTKRFSNSTQSHPPMRSNTTHPMSIEGQPNHGPWPRGYTDNFRGTGEEAILLHGDRNGNVLVGEKAFLDPKTNQWDTDYSNASLLTGSRLARHMKNNEGIDLYKGSSPVHLLSCFAKRGAAQDLANEIRRPVIAYATHPTWTPSLKSIESKGFDIEAEFSPWNPRRLFQGATHAPNPRIFYPI</sequence>
<accession>A0ACC7R750</accession>
<protein>
    <submittedName>
        <fullName evidence="1">RHS repeat-associated core domain-containing protein</fullName>
    </submittedName>
</protein>
<comment type="caution">
    <text evidence="1">The sequence shown here is derived from an EMBL/GenBank/DDBJ whole genome shotgun (WGS) entry which is preliminary data.</text>
</comment>
<dbReference type="Proteomes" id="UP001354073">
    <property type="component" value="Unassembled WGS sequence"/>
</dbReference>
<gene>
    <name evidence="1" type="ORF">REH74_008135</name>
</gene>
<dbReference type="EMBL" id="JAVHXJ020000026">
    <property type="protein sequence ID" value="MGI1897481.1"/>
    <property type="molecule type" value="Genomic_DNA"/>
</dbReference>
<name>A0ACC7R750_9VIBR</name>
<organism evidence="1 2">
    <name type="scientific">Vibrio campbellii</name>
    <dbReference type="NCBI Taxonomy" id="680"/>
    <lineage>
        <taxon>Bacteria</taxon>
        <taxon>Pseudomonadati</taxon>
        <taxon>Pseudomonadota</taxon>
        <taxon>Gammaproteobacteria</taxon>
        <taxon>Vibrionales</taxon>
        <taxon>Vibrionaceae</taxon>
        <taxon>Vibrio</taxon>
    </lineage>
</organism>
<proteinExistence type="predicted"/>
<evidence type="ECO:0000313" key="1">
    <source>
        <dbReference type="EMBL" id="MGI1897481.1"/>
    </source>
</evidence>